<dbReference type="AlphaFoldDB" id="A0A1M7MJS4"/>
<dbReference type="Pfam" id="PF02645">
    <property type="entry name" value="DegV"/>
    <property type="match status" value="1"/>
</dbReference>
<proteinExistence type="predicted"/>
<dbReference type="PANTHER" id="PTHR33434:SF2">
    <property type="entry name" value="FATTY ACID-BINDING PROTEIN TM_1468"/>
    <property type="match status" value="1"/>
</dbReference>
<dbReference type="Gene3D" id="2.20.28.50">
    <property type="entry name" value="degv family protein"/>
    <property type="match status" value="1"/>
</dbReference>
<dbReference type="InterPro" id="IPR003797">
    <property type="entry name" value="DegV"/>
</dbReference>
<reference evidence="2 3" key="1">
    <citation type="submission" date="2016-11" db="EMBL/GenBank/DDBJ databases">
        <authorList>
            <person name="Jaros S."/>
            <person name="Januszkiewicz K."/>
            <person name="Wedrychowicz H."/>
        </authorList>
    </citation>
    <scope>NUCLEOTIDE SEQUENCE [LARGE SCALE GENOMIC DNA]</scope>
    <source>
        <strain evidence="2 3">DSM 15930</strain>
    </source>
</reference>
<dbReference type="NCBIfam" id="TIGR00762">
    <property type="entry name" value="DegV"/>
    <property type="match status" value="1"/>
</dbReference>
<dbReference type="GO" id="GO:0008289">
    <property type="term" value="F:lipid binding"/>
    <property type="evidence" value="ECO:0007669"/>
    <property type="project" value="UniProtKB-KW"/>
</dbReference>
<dbReference type="Gene3D" id="3.40.50.10440">
    <property type="entry name" value="Dihydroxyacetone kinase, domain 1"/>
    <property type="match status" value="1"/>
</dbReference>
<protein>
    <submittedName>
        <fullName evidence="2">EDD domain protein, DegV family</fullName>
    </submittedName>
</protein>
<dbReference type="Proteomes" id="UP000184038">
    <property type="component" value="Unassembled WGS sequence"/>
</dbReference>
<dbReference type="PANTHER" id="PTHR33434">
    <property type="entry name" value="DEGV DOMAIN-CONTAINING PROTEIN DR_1986-RELATED"/>
    <property type="match status" value="1"/>
</dbReference>
<dbReference type="RefSeq" id="WP_073290366.1">
    <property type="nucleotide sequence ID" value="NZ_FRCP01000021.1"/>
</dbReference>
<sequence>MKYGIVVDSGCDLIRLREDVTDKIDFTRSPLKLDIGEKEFIDSFDLDIEEFMKEMYSYKGKTGSATPSPDEWLRAYEKSENVFAITITGTLSASYSSAVIGMELFKERYPERNIYVIDSKSTGPEMSLIVRKLTEYMKEDMDFEDICKNIDDYCKHTNLLFILESLDNLVKNGRISRLKASMAGILGIKILGIASEEGTIDLLHKCRGKMAVYDKAIAEMLERNYHGGRVVIAHCFAKEVANYVESKIRDKYPDCDVEIMKTSGLCSYYAEKGGLLIGFES</sequence>
<dbReference type="SUPFAM" id="SSF82549">
    <property type="entry name" value="DAK1/DegV-like"/>
    <property type="match status" value="1"/>
</dbReference>
<evidence type="ECO:0000313" key="3">
    <source>
        <dbReference type="Proteomes" id="UP000184038"/>
    </source>
</evidence>
<keyword evidence="3" id="KW-1185">Reference proteome</keyword>
<evidence type="ECO:0000313" key="2">
    <source>
        <dbReference type="EMBL" id="SHM90701.1"/>
    </source>
</evidence>
<evidence type="ECO:0000256" key="1">
    <source>
        <dbReference type="ARBA" id="ARBA00023121"/>
    </source>
</evidence>
<organism evidence="2 3">
    <name type="scientific">Anaerosporobacter mobilis DSM 15930</name>
    <dbReference type="NCBI Taxonomy" id="1120996"/>
    <lineage>
        <taxon>Bacteria</taxon>
        <taxon>Bacillati</taxon>
        <taxon>Bacillota</taxon>
        <taxon>Clostridia</taxon>
        <taxon>Lachnospirales</taxon>
        <taxon>Lachnospiraceae</taxon>
        <taxon>Anaerosporobacter</taxon>
    </lineage>
</organism>
<dbReference type="EMBL" id="FRCP01000021">
    <property type="protein sequence ID" value="SHM90701.1"/>
    <property type="molecule type" value="Genomic_DNA"/>
</dbReference>
<dbReference type="OrthoDB" id="2138472at2"/>
<dbReference type="Gene3D" id="3.30.1180.10">
    <property type="match status" value="1"/>
</dbReference>
<dbReference type="InterPro" id="IPR043168">
    <property type="entry name" value="DegV_C"/>
</dbReference>
<dbReference type="PROSITE" id="PS51482">
    <property type="entry name" value="DEGV"/>
    <property type="match status" value="1"/>
</dbReference>
<gene>
    <name evidence="2" type="ORF">SAMN02746066_03845</name>
</gene>
<name>A0A1M7MJS4_9FIRM</name>
<dbReference type="STRING" id="1120996.SAMN02746066_03845"/>
<accession>A0A1M7MJS4</accession>
<dbReference type="InterPro" id="IPR050270">
    <property type="entry name" value="DegV_domain_contain"/>
</dbReference>
<keyword evidence="1" id="KW-0446">Lipid-binding</keyword>